<dbReference type="Proteomes" id="UP000325780">
    <property type="component" value="Unassembled WGS sequence"/>
</dbReference>
<keyword evidence="2" id="KW-1185">Reference proteome</keyword>
<gene>
    <name evidence="1" type="ORF">BDV25DRAFT_43552</name>
</gene>
<evidence type="ECO:0000313" key="1">
    <source>
        <dbReference type="EMBL" id="KAE8146936.1"/>
    </source>
</evidence>
<organism evidence="1 2">
    <name type="scientific">Aspergillus avenaceus</name>
    <dbReference type="NCBI Taxonomy" id="36643"/>
    <lineage>
        <taxon>Eukaryota</taxon>
        <taxon>Fungi</taxon>
        <taxon>Dikarya</taxon>
        <taxon>Ascomycota</taxon>
        <taxon>Pezizomycotina</taxon>
        <taxon>Eurotiomycetes</taxon>
        <taxon>Eurotiomycetidae</taxon>
        <taxon>Eurotiales</taxon>
        <taxon>Aspergillaceae</taxon>
        <taxon>Aspergillus</taxon>
        <taxon>Aspergillus subgen. Circumdati</taxon>
    </lineage>
</organism>
<dbReference type="EMBL" id="ML742235">
    <property type="protein sequence ID" value="KAE8146936.1"/>
    <property type="molecule type" value="Genomic_DNA"/>
</dbReference>
<dbReference type="AlphaFoldDB" id="A0A5N6TKQ9"/>
<accession>A0A5N6TKQ9</accession>
<protein>
    <submittedName>
        <fullName evidence="1">Uncharacterized protein</fullName>
    </submittedName>
</protein>
<dbReference type="OrthoDB" id="3827601at2759"/>
<proteinExistence type="predicted"/>
<reference evidence="1 2" key="1">
    <citation type="submission" date="2019-04" db="EMBL/GenBank/DDBJ databases">
        <title>Friends and foes A comparative genomics study of 23 Aspergillus species from section Flavi.</title>
        <authorList>
            <consortium name="DOE Joint Genome Institute"/>
            <person name="Kjaerbolling I."/>
            <person name="Vesth T."/>
            <person name="Frisvad J.C."/>
            <person name="Nybo J.L."/>
            <person name="Theobald S."/>
            <person name="Kildgaard S."/>
            <person name="Isbrandt T."/>
            <person name="Kuo A."/>
            <person name="Sato A."/>
            <person name="Lyhne E.K."/>
            <person name="Kogle M.E."/>
            <person name="Wiebenga A."/>
            <person name="Kun R.S."/>
            <person name="Lubbers R.J."/>
            <person name="Makela M.R."/>
            <person name="Barry K."/>
            <person name="Chovatia M."/>
            <person name="Clum A."/>
            <person name="Daum C."/>
            <person name="Haridas S."/>
            <person name="He G."/>
            <person name="LaButti K."/>
            <person name="Lipzen A."/>
            <person name="Mondo S."/>
            <person name="Riley R."/>
            <person name="Salamov A."/>
            <person name="Simmons B.A."/>
            <person name="Magnuson J.K."/>
            <person name="Henrissat B."/>
            <person name="Mortensen U.H."/>
            <person name="Larsen T.O."/>
            <person name="Devries R.P."/>
            <person name="Grigoriev I.V."/>
            <person name="Machida M."/>
            <person name="Baker S.E."/>
            <person name="Andersen M.R."/>
        </authorList>
    </citation>
    <scope>NUCLEOTIDE SEQUENCE [LARGE SCALE GENOMIC DNA]</scope>
    <source>
        <strain evidence="1 2">IBT 18842</strain>
    </source>
</reference>
<sequence>MCHSITNKKMSYNKILSKKTVGTIVKNGKEITISVATRTEKWMRPDVAVDAIADPFTEAVDGFTGNLPENTKDICAREAQHTSQDPRDHFTGVCFDSKNQGKSVHFPIKK</sequence>
<name>A0A5N6TKQ9_ASPAV</name>
<evidence type="ECO:0000313" key="2">
    <source>
        <dbReference type="Proteomes" id="UP000325780"/>
    </source>
</evidence>